<protein>
    <recommendedName>
        <fullName evidence="5">DUF1275 domain protein</fullName>
    </recommendedName>
</protein>
<proteinExistence type="predicted"/>
<evidence type="ECO:0000256" key="2">
    <source>
        <dbReference type="SAM" id="Phobius"/>
    </source>
</evidence>
<dbReference type="Pfam" id="PF06912">
    <property type="entry name" value="DUF1275"/>
    <property type="match status" value="1"/>
</dbReference>
<dbReference type="InterPro" id="IPR010699">
    <property type="entry name" value="DUF1275"/>
</dbReference>
<sequence length="282" mass="30499">MAETPFAITEPPAQTGQEKLEAGTPLPNYDVSTDQSTTSRIWGHMLEDVRPSGFVEFELVLLTFFTGIQDAISFPDFHCFASNQTGNTVFLLVALVLPWLDGDQFYVPNIGAALGFFLLGGWVTGQVSHIVGPRMRLWLWCCNLIQSALVFVAAALQFKYGVVPQGGQAVMVVGLLAFASGSQVVQSRSMKMTEISTAMATAAWVDLIIDPKLFHVRNRPRTRRIMFLLALAGGSLLGAGVYRTVGSAAAILISAAGKFVVAIMYLFNSADRPKKTDAGDNC</sequence>
<dbReference type="STRING" id="2512241.A0A553IBL6"/>
<organism evidence="3 4">
    <name type="scientific">Xylaria flabelliformis</name>
    <dbReference type="NCBI Taxonomy" id="2512241"/>
    <lineage>
        <taxon>Eukaryota</taxon>
        <taxon>Fungi</taxon>
        <taxon>Dikarya</taxon>
        <taxon>Ascomycota</taxon>
        <taxon>Pezizomycotina</taxon>
        <taxon>Sordariomycetes</taxon>
        <taxon>Xylariomycetidae</taxon>
        <taxon>Xylariales</taxon>
        <taxon>Xylariaceae</taxon>
        <taxon>Xylaria</taxon>
    </lineage>
</organism>
<feature type="transmembrane region" description="Helical" evidence="2">
    <location>
        <begin position="137"/>
        <end position="160"/>
    </location>
</feature>
<evidence type="ECO:0000313" key="3">
    <source>
        <dbReference type="EMBL" id="TRX97587.1"/>
    </source>
</evidence>
<dbReference type="PANTHER" id="PTHR37488">
    <property type="entry name" value="DUF1275 DOMAIN-CONTAINING PROTEIN"/>
    <property type="match status" value="1"/>
</dbReference>
<keyword evidence="4" id="KW-1185">Reference proteome</keyword>
<dbReference type="PANTHER" id="PTHR37488:SF2">
    <property type="entry name" value="DUF1275 DOMAIN-CONTAINING PROTEIN"/>
    <property type="match status" value="1"/>
</dbReference>
<gene>
    <name evidence="3" type="ORF">FHL15_001342</name>
</gene>
<feature type="transmembrane region" description="Helical" evidence="2">
    <location>
        <begin position="248"/>
        <end position="267"/>
    </location>
</feature>
<reference evidence="4" key="1">
    <citation type="submission" date="2019-06" db="EMBL/GenBank/DDBJ databases">
        <title>Draft genome sequence of the griseofulvin-producing fungus Xylaria cubensis strain G536.</title>
        <authorList>
            <person name="Mead M.E."/>
            <person name="Raja H.A."/>
            <person name="Steenwyk J.L."/>
            <person name="Knowles S.L."/>
            <person name="Oberlies N.H."/>
            <person name="Rokas A."/>
        </authorList>
    </citation>
    <scope>NUCLEOTIDE SEQUENCE [LARGE SCALE GENOMIC DNA]</scope>
    <source>
        <strain evidence="4">G536</strain>
    </source>
</reference>
<evidence type="ECO:0000313" key="4">
    <source>
        <dbReference type="Proteomes" id="UP000319160"/>
    </source>
</evidence>
<keyword evidence="2" id="KW-0472">Membrane</keyword>
<evidence type="ECO:0000256" key="1">
    <source>
        <dbReference type="SAM" id="MobiDB-lite"/>
    </source>
</evidence>
<feature type="transmembrane region" description="Helical" evidence="2">
    <location>
        <begin position="105"/>
        <end position="125"/>
    </location>
</feature>
<dbReference type="OrthoDB" id="5223589at2759"/>
<keyword evidence="2" id="KW-1133">Transmembrane helix</keyword>
<dbReference type="EMBL" id="VFLP01000005">
    <property type="protein sequence ID" value="TRX97587.1"/>
    <property type="molecule type" value="Genomic_DNA"/>
</dbReference>
<feature type="region of interest" description="Disordered" evidence="1">
    <location>
        <begin position="1"/>
        <end position="29"/>
    </location>
</feature>
<name>A0A553IBL6_9PEZI</name>
<feature type="transmembrane region" description="Helical" evidence="2">
    <location>
        <begin position="166"/>
        <end position="185"/>
    </location>
</feature>
<keyword evidence="2" id="KW-0812">Transmembrane</keyword>
<dbReference type="Proteomes" id="UP000319160">
    <property type="component" value="Unassembled WGS sequence"/>
</dbReference>
<comment type="caution">
    <text evidence="3">The sequence shown here is derived from an EMBL/GenBank/DDBJ whole genome shotgun (WGS) entry which is preliminary data.</text>
</comment>
<feature type="transmembrane region" description="Helical" evidence="2">
    <location>
        <begin position="225"/>
        <end position="242"/>
    </location>
</feature>
<dbReference type="AlphaFoldDB" id="A0A553IBL6"/>
<evidence type="ECO:0008006" key="5">
    <source>
        <dbReference type="Google" id="ProtNLM"/>
    </source>
</evidence>
<accession>A0A553IBL6</accession>